<feature type="signal peptide" evidence="2">
    <location>
        <begin position="1"/>
        <end position="22"/>
    </location>
</feature>
<name>A0A1I6TDL9_9SPHI</name>
<evidence type="ECO:0000259" key="3">
    <source>
        <dbReference type="PROSITE" id="PS51782"/>
    </source>
</evidence>
<dbReference type="EMBL" id="FOZZ01000006">
    <property type="protein sequence ID" value="SFS87218.1"/>
    <property type="molecule type" value="Genomic_DNA"/>
</dbReference>
<dbReference type="SUPFAM" id="SSF53955">
    <property type="entry name" value="Lysozyme-like"/>
    <property type="match status" value="1"/>
</dbReference>
<gene>
    <name evidence="4" type="ORF">SAMN05660206_10680</name>
</gene>
<dbReference type="SUPFAM" id="SSF54106">
    <property type="entry name" value="LysM domain"/>
    <property type="match status" value="2"/>
</dbReference>
<evidence type="ECO:0000256" key="2">
    <source>
        <dbReference type="SAM" id="SignalP"/>
    </source>
</evidence>
<organism evidence="4 5">
    <name type="scientific">Sphingobacterium wenxiniae</name>
    <dbReference type="NCBI Taxonomy" id="683125"/>
    <lineage>
        <taxon>Bacteria</taxon>
        <taxon>Pseudomonadati</taxon>
        <taxon>Bacteroidota</taxon>
        <taxon>Sphingobacteriia</taxon>
        <taxon>Sphingobacteriales</taxon>
        <taxon>Sphingobacteriaceae</taxon>
        <taxon>Sphingobacterium</taxon>
    </lineage>
</organism>
<dbReference type="GO" id="GO:0000270">
    <property type="term" value="P:peptidoglycan metabolic process"/>
    <property type="evidence" value="ECO:0007669"/>
    <property type="project" value="InterPro"/>
</dbReference>
<dbReference type="GO" id="GO:0016020">
    <property type="term" value="C:membrane"/>
    <property type="evidence" value="ECO:0007669"/>
    <property type="project" value="InterPro"/>
</dbReference>
<feature type="domain" description="LysM" evidence="3">
    <location>
        <begin position="431"/>
        <end position="475"/>
    </location>
</feature>
<keyword evidence="2" id="KW-0732">Signal</keyword>
<evidence type="ECO:0000256" key="1">
    <source>
        <dbReference type="ARBA" id="ARBA00007734"/>
    </source>
</evidence>
<dbReference type="PANTHER" id="PTHR33734">
    <property type="entry name" value="LYSM DOMAIN-CONTAINING GPI-ANCHORED PROTEIN 2"/>
    <property type="match status" value="1"/>
</dbReference>
<keyword evidence="5" id="KW-1185">Reference proteome</keyword>
<reference evidence="4 5" key="1">
    <citation type="submission" date="2016-10" db="EMBL/GenBank/DDBJ databases">
        <authorList>
            <person name="de Groot N.N."/>
        </authorList>
    </citation>
    <scope>NUCLEOTIDE SEQUENCE [LARGE SCALE GENOMIC DNA]</scope>
    <source>
        <strain evidence="4 5">DSM 22789</strain>
    </source>
</reference>
<dbReference type="Proteomes" id="UP000198785">
    <property type="component" value="Unassembled WGS sequence"/>
</dbReference>
<feature type="chain" id="PRO_5011527748" evidence="2">
    <location>
        <begin position="23"/>
        <end position="479"/>
    </location>
</feature>
<dbReference type="InterPro" id="IPR000189">
    <property type="entry name" value="Transglyc_AS"/>
</dbReference>
<dbReference type="OrthoDB" id="9815002at2"/>
<evidence type="ECO:0000313" key="4">
    <source>
        <dbReference type="EMBL" id="SFS87218.1"/>
    </source>
</evidence>
<dbReference type="GO" id="GO:0008932">
    <property type="term" value="F:lytic endotransglycosylase activity"/>
    <property type="evidence" value="ECO:0007669"/>
    <property type="project" value="TreeGrafter"/>
</dbReference>
<dbReference type="Gene3D" id="1.10.530.10">
    <property type="match status" value="1"/>
</dbReference>
<dbReference type="Pfam" id="PF01464">
    <property type="entry name" value="SLT"/>
    <property type="match status" value="1"/>
</dbReference>
<dbReference type="STRING" id="683125.SAMN05660206_10680"/>
<comment type="similarity">
    <text evidence="1">Belongs to the transglycosylase Slt family.</text>
</comment>
<accession>A0A1I6TDL9</accession>
<dbReference type="InterPro" id="IPR023346">
    <property type="entry name" value="Lysozyme-like_dom_sf"/>
</dbReference>
<dbReference type="InterPro" id="IPR036779">
    <property type="entry name" value="LysM_dom_sf"/>
</dbReference>
<dbReference type="PROSITE" id="PS51782">
    <property type="entry name" value="LYSM"/>
    <property type="match status" value="2"/>
</dbReference>
<dbReference type="InterPro" id="IPR018392">
    <property type="entry name" value="LysM"/>
</dbReference>
<dbReference type="SMART" id="SM00257">
    <property type="entry name" value="LysM"/>
    <property type="match status" value="2"/>
</dbReference>
<protein>
    <submittedName>
        <fullName evidence="4">Membrane-bound lytic murein transglycosylase D</fullName>
    </submittedName>
</protein>
<dbReference type="AlphaFoldDB" id="A0A1I6TDL9"/>
<dbReference type="CDD" id="cd16894">
    <property type="entry name" value="MltD-like"/>
    <property type="match status" value="1"/>
</dbReference>
<dbReference type="RefSeq" id="WP_093365553.1">
    <property type="nucleotide sequence ID" value="NZ_FOZZ01000006.1"/>
</dbReference>
<proteinExistence type="inferred from homology"/>
<dbReference type="PANTHER" id="PTHR33734:SF22">
    <property type="entry name" value="MEMBRANE-BOUND LYTIC MUREIN TRANSGLYCOSYLASE D"/>
    <property type="match status" value="1"/>
</dbReference>
<evidence type="ECO:0000313" key="5">
    <source>
        <dbReference type="Proteomes" id="UP000198785"/>
    </source>
</evidence>
<dbReference type="Gene3D" id="3.10.350.10">
    <property type="entry name" value="LysM domain"/>
    <property type="match status" value="2"/>
</dbReference>
<sequence length="479" mass="54193">MKKRHLWALALCLSVLSPKTYAQDIAYSDSEDFELQLLESISVQKQVLLQGLDSLKKLSYVTDIYSAEDSLIADRIRKIQRNIPLGYNEQIRSYIDKYISRNYNPYMSKLRGMSQHYFPIYEQILAENNLPEEIKYISVVESSLDPHLVSRSGAVGLWQFMYPTAKIYNLTMDGEVDERKDPYAASRAASRYFLDAYDEFNDWLLALASYNCGRGAVRRAIQRSGLHNPTFWELSPYLPQETRNYIPKFIAMTYAMKHAEEYGIGVGQTELAWEANPIMLDRPVDLRQIAAAVDLPVETIRKFNPAYKRLVVSASSENPKRLLLPQTPQLNDSLLYAALHNQLPMDKLPMAGEGQALAATDRYKVKRGETLASVSRKFGVSVQNLRAWNGLTARSTVVGRTLIVKKEPTQLVSTNSKKQQPKTSSTRTAYVNYTVRKGDTLSGIAAKHKGSTVSQIKSDNGMRSTNLKVGQKLKIRKKA</sequence>
<dbReference type="CDD" id="cd00118">
    <property type="entry name" value="LysM"/>
    <property type="match status" value="2"/>
</dbReference>
<feature type="domain" description="LysM" evidence="3">
    <location>
        <begin position="361"/>
        <end position="404"/>
    </location>
</feature>
<dbReference type="InterPro" id="IPR008258">
    <property type="entry name" value="Transglycosylase_SLT_dom_1"/>
</dbReference>
<dbReference type="Pfam" id="PF01476">
    <property type="entry name" value="LysM"/>
    <property type="match status" value="2"/>
</dbReference>
<dbReference type="PROSITE" id="PS00922">
    <property type="entry name" value="TRANSGLYCOSYLASE"/>
    <property type="match status" value="1"/>
</dbReference>